<evidence type="ECO:0000313" key="3">
    <source>
        <dbReference type="Proteomes" id="UP001610446"/>
    </source>
</evidence>
<protein>
    <submittedName>
        <fullName evidence="2">Uncharacterized protein</fullName>
    </submittedName>
</protein>
<name>A0ABR4L2V2_9EURO</name>
<keyword evidence="3" id="KW-1185">Reference proteome</keyword>
<feature type="transmembrane region" description="Helical" evidence="1">
    <location>
        <begin position="15"/>
        <end position="32"/>
    </location>
</feature>
<sequence length="238" mass="26292">MIKERTAGQMRGGEVFIYLLSLAMPCCLWFYLTCPHSLASSSLDCLLQSSPSDRCTAHAQLRMSAPSHLLLHPSLAVKPKRRSKWSTTWPKQLQAGRAVPTGVGGLATIQSSHAKASVPIASCLPICFLLSKEGPCSVMLKVKRCHAIFAFSRCRRIDRGGVAINLLHTVGVSDLRSLCWTHCIHSPLPTERTCAHDTIMQELRQRLGGLHLMIGWMLFSSLVLRASWRGNPDDVLHT</sequence>
<accession>A0ABR4L2V2</accession>
<evidence type="ECO:0000256" key="1">
    <source>
        <dbReference type="SAM" id="Phobius"/>
    </source>
</evidence>
<keyword evidence="1" id="KW-0812">Transmembrane</keyword>
<keyword evidence="1" id="KW-0472">Membrane</keyword>
<proteinExistence type="predicted"/>
<comment type="caution">
    <text evidence="2">The sequence shown here is derived from an EMBL/GenBank/DDBJ whole genome shotgun (WGS) entry which is preliminary data.</text>
</comment>
<keyword evidence="1" id="KW-1133">Transmembrane helix</keyword>
<dbReference type="Proteomes" id="UP001610446">
    <property type="component" value="Unassembled WGS sequence"/>
</dbReference>
<organism evidence="2 3">
    <name type="scientific">Aspergillus pseudoustus</name>
    <dbReference type="NCBI Taxonomy" id="1810923"/>
    <lineage>
        <taxon>Eukaryota</taxon>
        <taxon>Fungi</taxon>
        <taxon>Dikarya</taxon>
        <taxon>Ascomycota</taxon>
        <taxon>Pezizomycotina</taxon>
        <taxon>Eurotiomycetes</taxon>
        <taxon>Eurotiomycetidae</taxon>
        <taxon>Eurotiales</taxon>
        <taxon>Aspergillaceae</taxon>
        <taxon>Aspergillus</taxon>
        <taxon>Aspergillus subgen. Nidulantes</taxon>
    </lineage>
</organism>
<dbReference type="EMBL" id="JBFXLU010000003">
    <property type="protein sequence ID" value="KAL2857818.1"/>
    <property type="molecule type" value="Genomic_DNA"/>
</dbReference>
<reference evidence="2 3" key="1">
    <citation type="submission" date="2024-07" db="EMBL/GenBank/DDBJ databases">
        <title>Section-level genome sequencing and comparative genomics of Aspergillus sections Usti and Cavernicolus.</title>
        <authorList>
            <consortium name="Lawrence Berkeley National Laboratory"/>
            <person name="Nybo J.L."/>
            <person name="Vesth T.C."/>
            <person name="Theobald S."/>
            <person name="Frisvad J.C."/>
            <person name="Larsen T.O."/>
            <person name="Kjaerboelling I."/>
            <person name="Rothschild-Mancinelli K."/>
            <person name="Lyhne E.K."/>
            <person name="Kogle M.E."/>
            <person name="Barry K."/>
            <person name="Clum A."/>
            <person name="Na H."/>
            <person name="Ledsgaard L."/>
            <person name="Lin J."/>
            <person name="Lipzen A."/>
            <person name="Kuo A."/>
            <person name="Riley R."/>
            <person name="Mondo S."/>
            <person name="Labutti K."/>
            <person name="Haridas S."/>
            <person name="Pangalinan J."/>
            <person name="Salamov A.A."/>
            <person name="Simmons B.A."/>
            <person name="Magnuson J.K."/>
            <person name="Chen J."/>
            <person name="Drula E."/>
            <person name="Henrissat B."/>
            <person name="Wiebenga A."/>
            <person name="Lubbers R.J."/>
            <person name="Gomes A.C."/>
            <person name="Makela M.R."/>
            <person name="Stajich J."/>
            <person name="Grigoriev I.V."/>
            <person name="Mortensen U.H."/>
            <person name="De Vries R.P."/>
            <person name="Baker S.E."/>
            <person name="Andersen M.R."/>
        </authorList>
    </citation>
    <scope>NUCLEOTIDE SEQUENCE [LARGE SCALE GENOMIC DNA]</scope>
    <source>
        <strain evidence="2 3">CBS 123904</strain>
    </source>
</reference>
<evidence type="ECO:0000313" key="2">
    <source>
        <dbReference type="EMBL" id="KAL2857818.1"/>
    </source>
</evidence>
<gene>
    <name evidence="2" type="ORF">BJY01DRAFT_202282</name>
</gene>
<feature type="transmembrane region" description="Helical" evidence="1">
    <location>
        <begin position="210"/>
        <end position="228"/>
    </location>
</feature>